<evidence type="ECO:0000313" key="12">
    <source>
        <dbReference type="EMBL" id="CDH45015.1"/>
    </source>
</evidence>
<dbReference type="PIRSF" id="PIRSF016262">
    <property type="entry name" value="LPLase"/>
    <property type="match status" value="1"/>
</dbReference>
<feature type="domain" description="BPL/LPL catalytic" evidence="11">
    <location>
        <begin position="37"/>
        <end position="212"/>
    </location>
</feature>
<evidence type="ECO:0000256" key="3">
    <source>
        <dbReference type="ARBA" id="ARBA00022679"/>
    </source>
</evidence>
<evidence type="ECO:0000259" key="11">
    <source>
        <dbReference type="PROSITE" id="PS51733"/>
    </source>
</evidence>
<dbReference type="CDD" id="cd16444">
    <property type="entry name" value="LipB"/>
    <property type="match status" value="1"/>
</dbReference>
<evidence type="ECO:0000256" key="1">
    <source>
        <dbReference type="ARBA" id="ARBA00004821"/>
    </source>
</evidence>
<evidence type="ECO:0000313" key="13">
    <source>
        <dbReference type="Proteomes" id="UP000019184"/>
    </source>
</evidence>
<dbReference type="FunFam" id="3.30.930.10:FF:000020">
    <property type="entry name" value="Octanoyltransferase"/>
    <property type="match status" value="1"/>
</dbReference>
<evidence type="ECO:0000256" key="5">
    <source>
        <dbReference type="ARBA" id="ARBA00024732"/>
    </source>
</evidence>
<dbReference type="EMBL" id="CBTK010000113">
    <property type="protein sequence ID" value="CDH45015.1"/>
    <property type="molecule type" value="Genomic_DNA"/>
</dbReference>
<dbReference type="PROSITE" id="PS51733">
    <property type="entry name" value="BPL_LPL_CATALYTIC"/>
    <property type="match status" value="1"/>
</dbReference>
<comment type="catalytic activity">
    <reaction evidence="6 7">
        <text>octanoyl-[ACP] + L-lysyl-[protein] = N(6)-octanoyl-L-lysyl-[protein] + holo-[ACP] + H(+)</text>
        <dbReference type="Rhea" id="RHEA:17665"/>
        <dbReference type="Rhea" id="RHEA-COMP:9636"/>
        <dbReference type="Rhea" id="RHEA-COMP:9685"/>
        <dbReference type="Rhea" id="RHEA-COMP:9752"/>
        <dbReference type="Rhea" id="RHEA-COMP:9928"/>
        <dbReference type="ChEBI" id="CHEBI:15378"/>
        <dbReference type="ChEBI" id="CHEBI:29969"/>
        <dbReference type="ChEBI" id="CHEBI:64479"/>
        <dbReference type="ChEBI" id="CHEBI:78463"/>
        <dbReference type="ChEBI" id="CHEBI:78809"/>
        <dbReference type="EC" id="2.3.1.181"/>
    </reaction>
</comment>
<dbReference type="PANTHER" id="PTHR10993">
    <property type="entry name" value="OCTANOYLTRANSFERASE"/>
    <property type="match status" value="1"/>
</dbReference>
<dbReference type="SUPFAM" id="SSF55681">
    <property type="entry name" value="Class II aaRS and biotin synthetases"/>
    <property type="match status" value="1"/>
</dbReference>
<dbReference type="Pfam" id="PF21948">
    <property type="entry name" value="LplA-B_cat"/>
    <property type="match status" value="1"/>
</dbReference>
<reference evidence="12 13" key="1">
    <citation type="journal article" date="2014" name="ISME J.">
        <title>Candidatus Competibacter-lineage genomes retrieved from metagenomes reveal functional metabolic diversity.</title>
        <authorList>
            <person name="McIlroy S.J."/>
            <person name="Albertsen M."/>
            <person name="Andresen E.K."/>
            <person name="Saunders A.M."/>
            <person name="Kristiansen R."/>
            <person name="Stokholm-Bjerregaard M."/>
            <person name="Nielsen K.L."/>
            <person name="Nielsen P.H."/>
        </authorList>
    </citation>
    <scope>NUCLEOTIDE SEQUENCE [LARGE SCALE GENOMIC DNA]</scope>
    <source>
        <strain evidence="12 13">Run_B_J11</strain>
    </source>
</reference>
<dbReference type="AlphaFoldDB" id="A0A7U7J2F3"/>
<dbReference type="InterPro" id="IPR000544">
    <property type="entry name" value="Octanoyltransferase"/>
</dbReference>
<protein>
    <recommendedName>
        <fullName evidence="6 7">Octanoyltransferase</fullName>
        <ecNumber evidence="6 7">2.3.1.181</ecNumber>
    </recommendedName>
    <alternativeName>
        <fullName evidence="6">Lipoate-protein ligase B</fullName>
    </alternativeName>
    <alternativeName>
        <fullName evidence="6">Lipoyl/octanoyl transferase</fullName>
    </alternativeName>
    <alternativeName>
        <fullName evidence="6">Octanoyl-[acyl-carrier-protein]-protein N-octanoyltransferase</fullName>
    </alternativeName>
</protein>
<dbReference type="EC" id="2.3.1.181" evidence="6 7"/>
<comment type="pathway">
    <text evidence="1 6 7">Protein modification; protein lipoylation via endogenous pathway; protein N(6)-(lipoyl)lysine from octanoyl-[acyl-carrier-protein]: step 1/2.</text>
</comment>
<dbReference type="OrthoDB" id="9787061at2"/>
<dbReference type="GO" id="GO:0005737">
    <property type="term" value="C:cytoplasm"/>
    <property type="evidence" value="ECO:0007669"/>
    <property type="project" value="UniProtKB-SubCell"/>
</dbReference>
<evidence type="ECO:0000256" key="4">
    <source>
        <dbReference type="ARBA" id="ARBA00023315"/>
    </source>
</evidence>
<dbReference type="GO" id="GO:0009249">
    <property type="term" value="P:protein lipoylation"/>
    <property type="evidence" value="ECO:0007669"/>
    <property type="project" value="InterPro"/>
</dbReference>
<evidence type="ECO:0000256" key="7">
    <source>
        <dbReference type="PIRNR" id="PIRNR016262"/>
    </source>
</evidence>
<dbReference type="RefSeq" id="WP_034432226.1">
    <property type="nucleotide sequence ID" value="NZ_CBTK010000113.1"/>
</dbReference>
<evidence type="ECO:0000256" key="10">
    <source>
        <dbReference type="PIRSR" id="PIRSR016262-3"/>
    </source>
</evidence>
<evidence type="ECO:0000256" key="2">
    <source>
        <dbReference type="ARBA" id="ARBA00022490"/>
    </source>
</evidence>
<comment type="miscellaneous">
    <text evidence="6">In the reaction, the free carboxyl group of octanoic acid is attached via an amide linkage to the epsilon-amino group of a specific lysine residue of lipoyl domains of lipoate-dependent enzymes.</text>
</comment>
<comment type="subcellular location">
    <subcellularLocation>
        <location evidence="6">Cytoplasm</location>
    </subcellularLocation>
</comment>
<dbReference type="Gene3D" id="3.30.930.10">
    <property type="entry name" value="Bira Bifunctional Protein, Domain 2"/>
    <property type="match status" value="1"/>
</dbReference>
<organism evidence="12 13">
    <name type="scientific">Candidatus Contendobacter odensis Run_B_J11</name>
    <dbReference type="NCBI Taxonomy" id="1400861"/>
    <lineage>
        <taxon>Bacteria</taxon>
        <taxon>Pseudomonadati</taxon>
        <taxon>Pseudomonadota</taxon>
        <taxon>Gammaproteobacteria</taxon>
        <taxon>Candidatus Competibacteraceae</taxon>
        <taxon>Candidatus Contendibacter</taxon>
    </lineage>
</organism>
<feature type="site" description="Lowers pKa of active site Cys" evidence="6 10">
    <location>
        <position position="140"/>
    </location>
</feature>
<dbReference type="HAMAP" id="MF_00013">
    <property type="entry name" value="LipB"/>
    <property type="match status" value="1"/>
</dbReference>
<dbReference type="InterPro" id="IPR004143">
    <property type="entry name" value="BPL_LPL_catalytic"/>
</dbReference>
<dbReference type="PANTHER" id="PTHR10993:SF7">
    <property type="entry name" value="LIPOYLTRANSFERASE 2, MITOCHONDRIAL-RELATED"/>
    <property type="match status" value="1"/>
</dbReference>
<proteinExistence type="inferred from homology"/>
<keyword evidence="13" id="KW-1185">Reference proteome</keyword>
<dbReference type="PROSITE" id="PS01313">
    <property type="entry name" value="LIPB"/>
    <property type="match status" value="1"/>
</dbReference>
<dbReference type="GO" id="GO:0033819">
    <property type="term" value="F:lipoyl(octanoyl) transferase activity"/>
    <property type="evidence" value="ECO:0007669"/>
    <property type="project" value="UniProtKB-EC"/>
</dbReference>
<evidence type="ECO:0000256" key="8">
    <source>
        <dbReference type="PIRSR" id="PIRSR016262-1"/>
    </source>
</evidence>
<dbReference type="NCBIfam" id="NF010922">
    <property type="entry name" value="PRK14342.1"/>
    <property type="match status" value="1"/>
</dbReference>
<dbReference type="Proteomes" id="UP000019184">
    <property type="component" value="Unassembled WGS sequence"/>
</dbReference>
<gene>
    <name evidence="6 12" type="primary">lipB</name>
    <name evidence="12" type="ORF">BN874_200085</name>
</gene>
<keyword evidence="3 6" id="KW-0808">Transferase</keyword>
<evidence type="ECO:0000256" key="6">
    <source>
        <dbReference type="HAMAP-Rule" id="MF_00013"/>
    </source>
</evidence>
<comment type="similarity">
    <text evidence="6 7">Belongs to the LipB family.</text>
</comment>
<feature type="binding site" evidence="6 9">
    <location>
        <begin position="143"/>
        <end position="145"/>
    </location>
    <ligand>
        <name>substrate</name>
    </ligand>
</feature>
<feature type="binding site" evidence="6 9">
    <location>
        <begin position="76"/>
        <end position="83"/>
    </location>
    <ligand>
        <name>substrate</name>
    </ligand>
</feature>
<sequence>MTAPIPRSQPLWFRRLGHCEYAPVFAAMQTFTASRNADAPDELWQVEHPPVFTQGLAGKAEHLLSPGEIPVIQVDRGGQVTYHGPGQVVLYCLLDVRRLGFSVRMLVTALEQAVIDLLASHSIAAHTRPTAPGVYVEDAKVASLGLRIRQGRCYHGLSLNVDMDLEPFSRINPCGYPGLRVTQLRDLGVHLSPATAAEELLPHLGQHLGYSCFGWVEGLP</sequence>
<dbReference type="InterPro" id="IPR020605">
    <property type="entry name" value="Octanoyltransferase_CS"/>
</dbReference>
<comment type="function">
    <text evidence="5 6 7">Catalyzes the transfer of endogenously produced octanoic acid from octanoyl-acyl-carrier-protein onto the lipoyl domains of lipoate-dependent enzymes. Lipoyl-ACP can also act as a substrate although octanoyl-ACP is likely to be the physiological substrate.</text>
</comment>
<keyword evidence="2 6" id="KW-0963">Cytoplasm</keyword>
<evidence type="ECO:0000256" key="9">
    <source>
        <dbReference type="PIRSR" id="PIRSR016262-2"/>
    </source>
</evidence>
<accession>A0A7U7J2F3</accession>
<feature type="binding site" evidence="6 9">
    <location>
        <begin position="156"/>
        <end position="158"/>
    </location>
    <ligand>
        <name>substrate</name>
    </ligand>
</feature>
<comment type="caution">
    <text evidence="12">The sequence shown here is derived from an EMBL/GenBank/DDBJ whole genome shotgun (WGS) entry which is preliminary data.</text>
</comment>
<name>A0A7U7J2F3_9GAMM</name>
<dbReference type="NCBIfam" id="TIGR00214">
    <property type="entry name" value="lipB"/>
    <property type="match status" value="1"/>
</dbReference>
<dbReference type="UniPathway" id="UPA00538">
    <property type="reaction ID" value="UER00592"/>
</dbReference>
<dbReference type="InterPro" id="IPR045864">
    <property type="entry name" value="aa-tRNA-synth_II/BPL/LPL"/>
</dbReference>
<keyword evidence="4 6" id="KW-0012">Acyltransferase</keyword>
<feature type="active site" description="Acyl-thioester intermediate" evidence="6 8">
    <location>
        <position position="174"/>
    </location>
</feature>